<dbReference type="InterPro" id="IPR001791">
    <property type="entry name" value="Laminin_G"/>
</dbReference>
<proteinExistence type="predicted"/>
<keyword evidence="7" id="KW-0446">Lipid-binding</keyword>
<dbReference type="Proteomes" id="UP000001646">
    <property type="component" value="Unplaced"/>
</dbReference>
<sequence length="357" mass="39109">MTYPMMKSTTIAASSFDFRTFDPEGVIFYGDTNPGKDWFVLALRKGKPEMQIHNAVTNLTVSGGMRLNDGRWHRLMVKNEGDVVIMEVDGDDQLVLRHVSSSVIDHPVFAMRIGVGGLFIPAQELLTPLNTAMDGCMRRWNWLNKTSEWREGSSLEEEGTKVCFPSIRPGSFFPGNGLATFSLAGKTQVPKERDHGRHGPSLVLQMFWTPTPTIPNSSGPFFLPPPLKRRRGKRKGPEAVRNGGSGSPKHLQDQAWPWPAKPLPTFSPLDLPTGLNPANGNWSLALEMRIEGARKRPPAGGLQCETRPGSAPGPAAHGERHGGCRRFRLPASETLSRPSSALSPGVEAMPTSRASRC</sequence>
<accession>H9GL75</accession>
<dbReference type="InParanoid" id="H9GL75"/>
<evidence type="ECO:0000256" key="2">
    <source>
        <dbReference type="ARBA" id="ARBA00011738"/>
    </source>
</evidence>
<dbReference type="SMART" id="SM00282">
    <property type="entry name" value="LamG"/>
    <property type="match status" value="1"/>
</dbReference>
<keyword evidence="6" id="KW-0677">Repeat</keyword>
<dbReference type="SUPFAM" id="SSF49899">
    <property type="entry name" value="Concanavalin A-like lectins/glucanases"/>
    <property type="match status" value="1"/>
</dbReference>
<evidence type="ECO:0000256" key="5">
    <source>
        <dbReference type="ARBA" id="ARBA00022729"/>
    </source>
</evidence>
<organism evidence="15 16">
    <name type="scientific">Anolis carolinensis</name>
    <name type="common">Green anole</name>
    <name type="synonym">American chameleon</name>
    <dbReference type="NCBI Taxonomy" id="28377"/>
    <lineage>
        <taxon>Eukaryota</taxon>
        <taxon>Metazoa</taxon>
        <taxon>Chordata</taxon>
        <taxon>Craniata</taxon>
        <taxon>Vertebrata</taxon>
        <taxon>Euteleostomi</taxon>
        <taxon>Lepidosauria</taxon>
        <taxon>Squamata</taxon>
        <taxon>Bifurcata</taxon>
        <taxon>Unidentata</taxon>
        <taxon>Episquamata</taxon>
        <taxon>Toxicofera</taxon>
        <taxon>Iguania</taxon>
        <taxon>Dactyloidae</taxon>
        <taxon>Anolis</taxon>
    </lineage>
</organism>
<evidence type="ECO:0000256" key="6">
    <source>
        <dbReference type="ARBA" id="ARBA00022737"/>
    </source>
</evidence>
<dbReference type="Pfam" id="PF00054">
    <property type="entry name" value="Laminin_G_1"/>
    <property type="match status" value="1"/>
</dbReference>
<dbReference type="FunFam" id="2.60.120.200:FF:000107">
    <property type="entry name" value="Sex hormone-binding globulin"/>
    <property type="match status" value="1"/>
</dbReference>
<evidence type="ECO:0000256" key="7">
    <source>
        <dbReference type="ARBA" id="ARBA00023121"/>
    </source>
</evidence>
<dbReference type="PROSITE" id="PS50025">
    <property type="entry name" value="LAM_G_DOMAIN"/>
    <property type="match status" value="1"/>
</dbReference>
<dbReference type="Ensembl" id="ENSACAT00000014553.3">
    <property type="protein sequence ID" value="ENSACAP00000014260.3"/>
    <property type="gene ID" value="ENSACAG00000014527.3"/>
</dbReference>
<evidence type="ECO:0000256" key="12">
    <source>
        <dbReference type="PROSITE-ProRule" id="PRU00122"/>
    </source>
</evidence>
<reference evidence="15" key="2">
    <citation type="submission" date="2025-08" db="UniProtKB">
        <authorList>
            <consortium name="Ensembl"/>
        </authorList>
    </citation>
    <scope>IDENTIFICATION</scope>
</reference>
<comment type="function">
    <text evidence="10">Functions as an androgen transport protein, but may also be involved in receptor mediated processes. Each dimer binds one molecule of steroid. Specific for 5-alpha-dihydrotestosterone, testosterone, and 17-beta-estradiol. Regulates the plasma metabolic clearance rate of steroid hormones by controlling their plasma concentration.</text>
</comment>
<evidence type="ECO:0000256" key="13">
    <source>
        <dbReference type="SAM" id="MobiDB-lite"/>
    </source>
</evidence>
<feature type="compositionally biased region" description="Polar residues" evidence="13">
    <location>
        <begin position="333"/>
        <end position="342"/>
    </location>
</feature>
<dbReference type="InterPro" id="IPR013320">
    <property type="entry name" value="ConA-like_dom_sf"/>
</dbReference>
<evidence type="ECO:0000259" key="14">
    <source>
        <dbReference type="PROSITE" id="PS50025"/>
    </source>
</evidence>
<keyword evidence="3" id="KW-0964">Secreted</keyword>
<evidence type="ECO:0000256" key="9">
    <source>
        <dbReference type="ARBA" id="ARBA00023180"/>
    </source>
</evidence>
<dbReference type="Gene3D" id="2.60.120.200">
    <property type="match status" value="2"/>
</dbReference>
<feature type="region of interest" description="Disordered" evidence="13">
    <location>
        <begin position="215"/>
        <end position="261"/>
    </location>
</feature>
<evidence type="ECO:0000256" key="8">
    <source>
        <dbReference type="ARBA" id="ARBA00023157"/>
    </source>
</evidence>
<dbReference type="AlphaFoldDB" id="H9GL75"/>
<dbReference type="CDD" id="cd00110">
    <property type="entry name" value="LamG"/>
    <property type="match status" value="1"/>
</dbReference>
<keyword evidence="8 12" id="KW-1015">Disulfide bond</keyword>
<dbReference type="HOGENOM" id="CLU_087489_0_0_1"/>
<comment type="subcellular location">
    <subcellularLocation>
        <location evidence="1">Secreted</location>
    </subcellularLocation>
</comment>
<evidence type="ECO:0000313" key="15">
    <source>
        <dbReference type="Ensembl" id="ENSACAP00000014260.3"/>
    </source>
</evidence>
<dbReference type="GO" id="GO:0005576">
    <property type="term" value="C:extracellular region"/>
    <property type="evidence" value="ECO:0007669"/>
    <property type="project" value="UniProtKB-SubCell"/>
</dbReference>
<evidence type="ECO:0000313" key="16">
    <source>
        <dbReference type="Proteomes" id="UP000001646"/>
    </source>
</evidence>
<feature type="disulfide bond" evidence="12">
    <location>
        <begin position="136"/>
        <end position="163"/>
    </location>
</feature>
<dbReference type="Bgee" id="ENSACAG00000014527">
    <property type="expression patterns" value="Expressed in liver and 4 other cell types or tissues"/>
</dbReference>
<keyword evidence="4" id="KW-0754">Steroid-binding</keyword>
<keyword evidence="16" id="KW-1185">Reference proteome</keyword>
<comment type="subunit">
    <text evidence="2">Homodimer.</text>
</comment>
<evidence type="ECO:0000256" key="10">
    <source>
        <dbReference type="ARBA" id="ARBA00037620"/>
    </source>
</evidence>
<dbReference type="GeneTree" id="ENSGT00940000165567"/>
<dbReference type="InterPro" id="IPR051145">
    <property type="entry name" value="GAS-SHBG-PROS"/>
</dbReference>
<protein>
    <recommendedName>
        <fullName evidence="11">Sex hormone-binding globulin</fullName>
    </recommendedName>
</protein>
<evidence type="ECO:0000256" key="3">
    <source>
        <dbReference type="ARBA" id="ARBA00022525"/>
    </source>
</evidence>
<dbReference type="PANTHER" id="PTHR24040">
    <property type="entry name" value="LAMININ G-LIKE DOMAIN-CONTAINING PROTEIN"/>
    <property type="match status" value="1"/>
</dbReference>
<evidence type="ECO:0000256" key="11">
    <source>
        <dbReference type="ARBA" id="ARBA00040510"/>
    </source>
</evidence>
<feature type="domain" description="Laminin G" evidence="14">
    <location>
        <begin position="1"/>
        <end position="163"/>
    </location>
</feature>
<name>H9GL75_ANOCA</name>
<dbReference type="PANTHER" id="PTHR24040:SF3">
    <property type="entry name" value="SEX HORMONE-BINDING GLOBULIN"/>
    <property type="match status" value="1"/>
</dbReference>
<feature type="region of interest" description="Disordered" evidence="13">
    <location>
        <begin position="295"/>
        <end position="357"/>
    </location>
</feature>
<evidence type="ECO:0000256" key="1">
    <source>
        <dbReference type="ARBA" id="ARBA00004613"/>
    </source>
</evidence>
<keyword evidence="5" id="KW-0732">Signal</keyword>
<evidence type="ECO:0000256" key="4">
    <source>
        <dbReference type="ARBA" id="ARBA00022665"/>
    </source>
</evidence>
<reference evidence="15" key="1">
    <citation type="submission" date="2009-12" db="EMBL/GenBank/DDBJ databases">
        <title>The Genome Sequence of Anolis carolinensis (Green Anole Lizard).</title>
        <authorList>
            <consortium name="The Genome Sequencing Platform"/>
            <person name="Di Palma F."/>
            <person name="Alfoldi J."/>
            <person name="Heiman D."/>
            <person name="Young S."/>
            <person name="Grabherr M."/>
            <person name="Johnson J."/>
            <person name="Lander E.S."/>
            <person name="Lindblad-Toh K."/>
        </authorList>
    </citation>
    <scope>NUCLEOTIDE SEQUENCE [LARGE SCALE GENOMIC DNA]</scope>
    <source>
        <strain evidence="15">JBL SC #1</strain>
    </source>
</reference>
<reference evidence="15" key="3">
    <citation type="submission" date="2025-09" db="UniProtKB">
        <authorList>
            <consortium name="Ensembl"/>
        </authorList>
    </citation>
    <scope>IDENTIFICATION</scope>
</reference>
<keyword evidence="9" id="KW-0325">Glycoprotein</keyword>
<dbReference type="GO" id="GO:0005496">
    <property type="term" value="F:steroid binding"/>
    <property type="evidence" value="ECO:0007669"/>
    <property type="project" value="UniProtKB-KW"/>
</dbReference>